<evidence type="ECO:0000256" key="1">
    <source>
        <dbReference type="SAM" id="Phobius"/>
    </source>
</evidence>
<sequence length="133" mass="15733">MFDWALNILYFSIPFAINCISTLVTIIAELQQRRVLLQHPLALLPPQQLRHQQLAQQRQQLAQRRQPAQPRHQQALHLEQQLLPALRQHPQRQLQLLLALQQHQLHVLQVLQQPAQLAQHLHQQQRQLQHHVS</sequence>
<evidence type="ECO:0000313" key="3">
    <source>
        <dbReference type="Proteomes" id="UP000663889"/>
    </source>
</evidence>
<name>A0A814VP37_9BILA</name>
<evidence type="ECO:0000313" key="2">
    <source>
        <dbReference type="EMBL" id="CAF1189862.1"/>
    </source>
</evidence>
<organism evidence="2 3">
    <name type="scientific">Rotaria sordida</name>
    <dbReference type="NCBI Taxonomy" id="392033"/>
    <lineage>
        <taxon>Eukaryota</taxon>
        <taxon>Metazoa</taxon>
        <taxon>Spiralia</taxon>
        <taxon>Gnathifera</taxon>
        <taxon>Rotifera</taxon>
        <taxon>Eurotatoria</taxon>
        <taxon>Bdelloidea</taxon>
        <taxon>Philodinida</taxon>
        <taxon>Philodinidae</taxon>
        <taxon>Rotaria</taxon>
    </lineage>
</organism>
<dbReference type="AlphaFoldDB" id="A0A814VP37"/>
<accession>A0A814VP37</accession>
<proteinExistence type="predicted"/>
<gene>
    <name evidence="2" type="ORF">SEV965_LOCUS20531</name>
</gene>
<feature type="transmembrane region" description="Helical" evidence="1">
    <location>
        <begin position="6"/>
        <end position="28"/>
    </location>
</feature>
<reference evidence="2" key="1">
    <citation type="submission" date="2021-02" db="EMBL/GenBank/DDBJ databases">
        <authorList>
            <person name="Nowell W R."/>
        </authorList>
    </citation>
    <scope>NUCLEOTIDE SEQUENCE</scope>
</reference>
<protein>
    <submittedName>
        <fullName evidence="2">Uncharacterized protein</fullName>
    </submittedName>
</protein>
<dbReference type="Proteomes" id="UP000663889">
    <property type="component" value="Unassembled WGS sequence"/>
</dbReference>
<keyword evidence="1" id="KW-1133">Transmembrane helix</keyword>
<dbReference type="EMBL" id="CAJNOU010001340">
    <property type="protein sequence ID" value="CAF1189862.1"/>
    <property type="molecule type" value="Genomic_DNA"/>
</dbReference>
<comment type="caution">
    <text evidence="2">The sequence shown here is derived from an EMBL/GenBank/DDBJ whole genome shotgun (WGS) entry which is preliminary data.</text>
</comment>
<keyword evidence="1" id="KW-0472">Membrane</keyword>
<keyword evidence="1" id="KW-0812">Transmembrane</keyword>